<dbReference type="PROSITE" id="PS51891">
    <property type="entry name" value="CENP_V_GFA"/>
    <property type="match status" value="1"/>
</dbReference>
<evidence type="ECO:0000256" key="3">
    <source>
        <dbReference type="ARBA" id="ARBA00022833"/>
    </source>
</evidence>
<dbReference type="EMBL" id="JAXOVC010000010">
    <property type="protein sequence ID" value="KAK4496810.1"/>
    <property type="molecule type" value="Genomic_DNA"/>
</dbReference>
<proteinExistence type="inferred from homology"/>
<feature type="domain" description="CENP-V/GFA" evidence="4">
    <location>
        <begin position="3"/>
        <end position="112"/>
    </location>
</feature>
<comment type="similarity">
    <text evidence="1">Belongs to the Gfa family.</text>
</comment>
<evidence type="ECO:0000259" key="4">
    <source>
        <dbReference type="PROSITE" id="PS51891"/>
    </source>
</evidence>
<keyword evidence="6" id="KW-1185">Reference proteome</keyword>
<name>A0ABR0E6E5_ZASCE</name>
<evidence type="ECO:0000256" key="1">
    <source>
        <dbReference type="ARBA" id="ARBA00005495"/>
    </source>
</evidence>
<dbReference type="InterPro" id="IPR011057">
    <property type="entry name" value="Mss4-like_sf"/>
</dbReference>
<evidence type="ECO:0000313" key="6">
    <source>
        <dbReference type="Proteomes" id="UP001305779"/>
    </source>
</evidence>
<dbReference type="SUPFAM" id="SSF51316">
    <property type="entry name" value="Mss4-like"/>
    <property type="match status" value="1"/>
</dbReference>
<keyword evidence="2" id="KW-0479">Metal-binding</keyword>
<keyword evidence="3" id="KW-0862">Zinc</keyword>
<dbReference type="Pfam" id="PF04828">
    <property type="entry name" value="GFA"/>
    <property type="match status" value="1"/>
</dbReference>
<dbReference type="Gene3D" id="2.170.150.70">
    <property type="match status" value="1"/>
</dbReference>
<comment type="caution">
    <text evidence="5">The sequence shown here is derived from an EMBL/GenBank/DDBJ whole genome shotgun (WGS) entry which is preliminary data.</text>
</comment>
<dbReference type="InterPro" id="IPR006913">
    <property type="entry name" value="CENP-V/GFA"/>
</dbReference>
<dbReference type="Proteomes" id="UP001305779">
    <property type="component" value="Unassembled WGS sequence"/>
</dbReference>
<evidence type="ECO:0000256" key="2">
    <source>
        <dbReference type="ARBA" id="ARBA00022723"/>
    </source>
</evidence>
<reference evidence="5 6" key="1">
    <citation type="journal article" date="2023" name="G3 (Bethesda)">
        <title>A chromosome-level genome assembly of Zasmidium syzygii isolated from banana leaves.</title>
        <authorList>
            <person name="van Westerhoven A.C."/>
            <person name="Mehrabi R."/>
            <person name="Talebi R."/>
            <person name="Steentjes M.B.F."/>
            <person name="Corcolon B."/>
            <person name="Chong P.A."/>
            <person name="Kema G.H.J."/>
            <person name="Seidl M.F."/>
        </authorList>
    </citation>
    <scope>NUCLEOTIDE SEQUENCE [LARGE SCALE GENOMIC DNA]</scope>
    <source>
        <strain evidence="5 6">P124</strain>
    </source>
</reference>
<protein>
    <recommendedName>
        <fullName evidence="4">CENP-V/GFA domain-containing protein</fullName>
    </recommendedName>
</protein>
<gene>
    <name evidence="5" type="ORF">PRZ48_012794</name>
</gene>
<organism evidence="5 6">
    <name type="scientific">Zasmidium cellare</name>
    <name type="common">Wine cellar mold</name>
    <name type="synonym">Racodium cellare</name>
    <dbReference type="NCBI Taxonomy" id="395010"/>
    <lineage>
        <taxon>Eukaryota</taxon>
        <taxon>Fungi</taxon>
        <taxon>Dikarya</taxon>
        <taxon>Ascomycota</taxon>
        <taxon>Pezizomycotina</taxon>
        <taxon>Dothideomycetes</taxon>
        <taxon>Dothideomycetidae</taxon>
        <taxon>Mycosphaerellales</taxon>
        <taxon>Mycosphaerellaceae</taxon>
        <taxon>Zasmidium</taxon>
    </lineage>
</organism>
<evidence type="ECO:0000313" key="5">
    <source>
        <dbReference type="EMBL" id="KAK4496810.1"/>
    </source>
</evidence>
<sequence length="112" mass="12864">MPITATCHCADISITAPRLPDFINDCQCGVCRRYGAAWGYYPIDDAQVTKEPGASTKIYLWGDRDCEFHFCARCGGVVFWWPTEKLLRRSREMGLNTNMVDPDLLVTNRWRQ</sequence>
<accession>A0ABR0E6E5</accession>